<reference evidence="1 2" key="1">
    <citation type="journal article" date="2023" name="Arcadia Sci">
        <title>De novo assembly of a long-read Amblyomma americanum tick genome.</title>
        <authorList>
            <person name="Chou S."/>
            <person name="Poskanzer K.E."/>
            <person name="Rollins M."/>
            <person name="Thuy-Boun P.S."/>
        </authorList>
    </citation>
    <scope>NUCLEOTIDE SEQUENCE [LARGE SCALE GENOMIC DNA]</scope>
    <source>
        <strain evidence="1">F_SG_1</strain>
        <tissue evidence="1">Salivary glands</tissue>
    </source>
</reference>
<proteinExistence type="predicted"/>
<organism evidence="1 2">
    <name type="scientific">Amblyomma americanum</name>
    <name type="common">Lone star tick</name>
    <dbReference type="NCBI Taxonomy" id="6943"/>
    <lineage>
        <taxon>Eukaryota</taxon>
        <taxon>Metazoa</taxon>
        <taxon>Ecdysozoa</taxon>
        <taxon>Arthropoda</taxon>
        <taxon>Chelicerata</taxon>
        <taxon>Arachnida</taxon>
        <taxon>Acari</taxon>
        <taxon>Parasitiformes</taxon>
        <taxon>Ixodida</taxon>
        <taxon>Ixodoidea</taxon>
        <taxon>Ixodidae</taxon>
        <taxon>Amblyomminae</taxon>
        <taxon>Amblyomma</taxon>
    </lineage>
</organism>
<accession>A0AAQ4DJ48</accession>
<evidence type="ECO:0000313" key="1">
    <source>
        <dbReference type="EMBL" id="KAK8762488.1"/>
    </source>
</evidence>
<dbReference type="PANTHER" id="PTHR33198:SF20">
    <property type="entry name" value="RETROTRANSPOSON GAG DOMAIN-CONTAINING PROTEIN"/>
    <property type="match status" value="1"/>
</dbReference>
<sequence length="131" mass="14890">MGREGEGVLASLNLTDAEKLDYDDVTSAFTKHFVPDTNVLHERAKFNKRKQEAHGAVDTFVPDFYKLAESCEYGSRKEELIRNRLVVGLIDIILSKKLQLNAELTLEMPILAARNSEVVKLQQKEFRPQIS</sequence>
<dbReference type="AlphaFoldDB" id="A0AAQ4DJ48"/>
<comment type="caution">
    <text evidence="1">The sequence shown here is derived from an EMBL/GenBank/DDBJ whole genome shotgun (WGS) entry which is preliminary data.</text>
</comment>
<keyword evidence="2" id="KW-1185">Reference proteome</keyword>
<name>A0AAQ4DJ48_AMBAM</name>
<evidence type="ECO:0008006" key="3">
    <source>
        <dbReference type="Google" id="ProtNLM"/>
    </source>
</evidence>
<protein>
    <recommendedName>
        <fullName evidence="3">Retrotransposon gag domain-containing protein</fullName>
    </recommendedName>
</protein>
<dbReference type="Proteomes" id="UP001321473">
    <property type="component" value="Unassembled WGS sequence"/>
</dbReference>
<dbReference type="PANTHER" id="PTHR33198">
    <property type="entry name" value="ANK_REP_REGION DOMAIN-CONTAINING PROTEIN-RELATED"/>
    <property type="match status" value="1"/>
</dbReference>
<evidence type="ECO:0000313" key="2">
    <source>
        <dbReference type="Proteomes" id="UP001321473"/>
    </source>
</evidence>
<gene>
    <name evidence="1" type="ORF">V5799_026245</name>
</gene>
<dbReference type="EMBL" id="JARKHS020030060">
    <property type="protein sequence ID" value="KAK8762488.1"/>
    <property type="molecule type" value="Genomic_DNA"/>
</dbReference>